<organism evidence="5 6">
    <name type="scientific">Sporosarcina luteola</name>
    <dbReference type="NCBI Taxonomy" id="582850"/>
    <lineage>
        <taxon>Bacteria</taxon>
        <taxon>Bacillati</taxon>
        <taxon>Bacillota</taxon>
        <taxon>Bacilli</taxon>
        <taxon>Bacillales</taxon>
        <taxon>Caryophanaceae</taxon>
        <taxon>Sporosarcina</taxon>
    </lineage>
</organism>
<evidence type="ECO:0000256" key="3">
    <source>
        <dbReference type="ARBA" id="ARBA00023002"/>
    </source>
</evidence>
<gene>
    <name evidence="5" type="ORF">SLU01_13640</name>
</gene>
<dbReference type="PANTHER" id="PTHR42808">
    <property type="entry name" value="HYDROXYSTEROID DEHYDROGENASE-LIKE PROTEIN 2"/>
    <property type="match status" value="1"/>
</dbReference>
<evidence type="ECO:0000259" key="4">
    <source>
        <dbReference type="Pfam" id="PF02036"/>
    </source>
</evidence>
<evidence type="ECO:0000313" key="6">
    <source>
        <dbReference type="Proteomes" id="UP000321901"/>
    </source>
</evidence>
<name>A0A511Z6I6_9BACL</name>
<evidence type="ECO:0000256" key="2">
    <source>
        <dbReference type="ARBA" id="ARBA00022857"/>
    </source>
</evidence>
<proteinExistence type="inferred from homology"/>
<dbReference type="GO" id="GO:0016491">
    <property type="term" value="F:oxidoreductase activity"/>
    <property type="evidence" value="ECO:0007669"/>
    <property type="project" value="UniProtKB-KW"/>
</dbReference>
<feature type="domain" description="SCP2" evidence="4">
    <location>
        <begin position="17"/>
        <end position="111"/>
    </location>
</feature>
<evidence type="ECO:0000256" key="1">
    <source>
        <dbReference type="ARBA" id="ARBA00006484"/>
    </source>
</evidence>
<comment type="caution">
    <text evidence="5">The sequence shown here is derived from an EMBL/GenBank/DDBJ whole genome shotgun (WGS) entry which is preliminary data.</text>
</comment>
<sequence>MNLEEMSMNEIWTEIDKQLDENRGPIEGLNATYSLELTGDEGGIFGLKFSNGQADTIQGDPGEVDCALKMNVAEFRKLLGGNLNTTAAFMMGKVKVKGNIGLALKLENVLKQYQF</sequence>
<keyword evidence="3" id="KW-0560">Oxidoreductase</keyword>
<dbReference type="EMBL" id="BJYL01000016">
    <property type="protein sequence ID" value="GEN83052.1"/>
    <property type="molecule type" value="Genomic_DNA"/>
</dbReference>
<dbReference type="Pfam" id="PF02036">
    <property type="entry name" value="SCP2"/>
    <property type="match status" value="1"/>
</dbReference>
<dbReference type="SUPFAM" id="SSF55718">
    <property type="entry name" value="SCP-like"/>
    <property type="match status" value="1"/>
</dbReference>
<accession>A0A511Z6I6</accession>
<dbReference type="OrthoDB" id="9804656at2"/>
<dbReference type="Proteomes" id="UP000321901">
    <property type="component" value="Unassembled WGS sequence"/>
</dbReference>
<protein>
    <recommendedName>
        <fullName evidence="4">SCP2 domain-containing protein</fullName>
    </recommendedName>
</protein>
<dbReference type="AlphaFoldDB" id="A0A511Z6I6"/>
<comment type="similarity">
    <text evidence="1">Belongs to the short-chain dehydrogenases/reductases (SDR) family.</text>
</comment>
<dbReference type="InterPro" id="IPR036527">
    <property type="entry name" value="SCP2_sterol-bd_dom_sf"/>
</dbReference>
<dbReference type="InterPro" id="IPR003033">
    <property type="entry name" value="SCP2_sterol-bd_dom"/>
</dbReference>
<dbReference type="Gene3D" id="3.30.1050.10">
    <property type="entry name" value="SCP2 sterol-binding domain"/>
    <property type="match status" value="1"/>
</dbReference>
<dbReference type="PANTHER" id="PTHR42808:SF3">
    <property type="entry name" value="HYDROXYSTEROID DEHYDROGENASE-LIKE PROTEIN 2"/>
    <property type="match status" value="1"/>
</dbReference>
<keyword evidence="2" id="KW-0521">NADP</keyword>
<dbReference type="InterPro" id="IPR051935">
    <property type="entry name" value="HSDL2"/>
</dbReference>
<keyword evidence="6" id="KW-1185">Reference proteome</keyword>
<evidence type="ECO:0000313" key="5">
    <source>
        <dbReference type="EMBL" id="GEN83052.1"/>
    </source>
</evidence>
<reference evidence="5 6" key="1">
    <citation type="submission" date="2019-07" db="EMBL/GenBank/DDBJ databases">
        <title>Whole genome shotgun sequence of Sporosarcina luteola NBRC 105378.</title>
        <authorList>
            <person name="Hosoyama A."/>
            <person name="Uohara A."/>
            <person name="Ohji S."/>
            <person name="Ichikawa N."/>
        </authorList>
    </citation>
    <scope>NUCLEOTIDE SEQUENCE [LARGE SCALE GENOMIC DNA]</scope>
    <source>
        <strain evidence="5 6">NBRC 105378</strain>
    </source>
</reference>